<feature type="domain" description="ABC transmembrane type-1" evidence="11">
    <location>
        <begin position="22"/>
        <end position="305"/>
    </location>
</feature>
<evidence type="ECO:0000256" key="6">
    <source>
        <dbReference type="ARBA" id="ARBA00022840"/>
    </source>
</evidence>
<dbReference type="InterPro" id="IPR036640">
    <property type="entry name" value="ABC1_TM_sf"/>
</dbReference>
<dbReference type="GO" id="GO:0015421">
    <property type="term" value="F:ABC-type oligopeptide transporter activity"/>
    <property type="evidence" value="ECO:0007669"/>
    <property type="project" value="TreeGrafter"/>
</dbReference>
<dbReference type="GO" id="GO:0016887">
    <property type="term" value="F:ATP hydrolysis activity"/>
    <property type="evidence" value="ECO:0007669"/>
    <property type="project" value="InterPro"/>
</dbReference>
<protein>
    <submittedName>
        <fullName evidence="12">ABC transporter transmembrane region</fullName>
    </submittedName>
</protein>
<dbReference type="GO" id="GO:0005524">
    <property type="term" value="F:ATP binding"/>
    <property type="evidence" value="ECO:0007669"/>
    <property type="project" value="UniProtKB-KW"/>
</dbReference>
<evidence type="ECO:0000256" key="2">
    <source>
        <dbReference type="ARBA" id="ARBA00022448"/>
    </source>
</evidence>
<dbReference type="Pfam" id="PF00005">
    <property type="entry name" value="ABC_tran"/>
    <property type="match status" value="1"/>
</dbReference>
<evidence type="ECO:0000256" key="7">
    <source>
        <dbReference type="ARBA" id="ARBA00022989"/>
    </source>
</evidence>
<evidence type="ECO:0000313" key="12">
    <source>
        <dbReference type="EMBL" id="EIW16344.1"/>
    </source>
</evidence>
<proteinExistence type="predicted"/>
<dbReference type="PATRIC" id="fig|1149862.3.peg.3857"/>
<dbReference type="InterPro" id="IPR027417">
    <property type="entry name" value="P-loop_NTPase"/>
</dbReference>
<comment type="subcellular location">
    <subcellularLocation>
        <location evidence="1">Cell membrane</location>
        <topology evidence="1">Multi-pass membrane protein</topology>
    </subcellularLocation>
</comment>
<evidence type="ECO:0000256" key="4">
    <source>
        <dbReference type="ARBA" id="ARBA00022692"/>
    </source>
</evidence>
<dbReference type="RefSeq" id="WP_007937329.1">
    <property type="nucleotide sequence ID" value="NZ_AKVJ01000066.1"/>
</dbReference>
<feature type="transmembrane region" description="Helical" evidence="9">
    <location>
        <begin position="59"/>
        <end position="92"/>
    </location>
</feature>
<keyword evidence="4 9" id="KW-0812">Transmembrane</keyword>
<evidence type="ECO:0000259" key="10">
    <source>
        <dbReference type="PROSITE" id="PS50893"/>
    </source>
</evidence>
<reference evidence="12 13" key="1">
    <citation type="journal article" date="2012" name="J. Bacteriol.">
        <title>Draft Genome Sequences for Two Metal-Reducing Pelosinus fermentans Strains Isolated from a Cr(VI)-Contaminated Site and for Type Strain R7.</title>
        <authorList>
            <person name="Brown S.D."/>
            <person name="Podar M."/>
            <person name="Klingeman D.M."/>
            <person name="Johnson C.M."/>
            <person name="Yang Z.K."/>
            <person name="Utturkar S.M."/>
            <person name="Land M.L."/>
            <person name="Mosher J.J."/>
            <person name="Hurt R.A.Jr."/>
            <person name="Phelps T.J."/>
            <person name="Palumbo A.V."/>
            <person name="Arkin A.P."/>
            <person name="Hazen T.C."/>
            <person name="Elias D.A."/>
        </authorList>
    </citation>
    <scope>NUCLEOTIDE SEQUENCE [LARGE SCALE GENOMIC DNA]</scope>
    <source>
        <strain evidence="12 13">B4</strain>
    </source>
</reference>
<dbReference type="GO" id="GO:0005886">
    <property type="term" value="C:plasma membrane"/>
    <property type="evidence" value="ECO:0007669"/>
    <property type="project" value="UniProtKB-SubCell"/>
</dbReference>
<dbReference type="PANTHER" id="PTHR43394:SF1">
    <property type="entry name" value="ATP-BINDING CASSETTE SUB-FAMILY B MEMBER 10, MITOCHONDRIAL"/>
    <property type="match status" value="1"/>
</dbReference>
<dbReference type="OrthoDB" id="9762778at2"/>
<dbReference type="Proteomes" id="UP000004324">
    <property type="component" value="Unassembled WGS sequence"/>
</dbReference>
<dbReference type="SUPFAM" id="SSF52540">
    <property type="entry name" value="P-loop containing nucleoside triphosphate hydrolases"/>
    <property type="match status" value="1"/>
</dbReference>
<dbReference type="Pfam" id="PF00664">
    <property type="entry name" value="ABC_membrane"/>
    <property type="match status" value="1"/>
</dbReference>
<feature type="transmembrane region" description="Helical" evidence="9">
    <location>
        <begin position="249"/>
        <end position="270"/>
    </location>
</feature>
<dbReference type="PROSITE" id="PS00211">
    <property type="entry name" value="ABC_TRANSPORTER_1"/>
    <property type="match status" value="1"/>
</dbReference>
<comment type="caution">
    <text evidence="12">The sequence shown here is derived from an EMBL/GenBank/DDBJ whole genome shotgun (WGS) entry which is preliminary data.</text>
</comment>
<dbReference type="InterPro" id="IPR017871">
    <property type="entry name" value="ABC_transporter-like_CS"/>
</dbReference>
<feature type="transmembrane region" description="Helical" evidence="9">
    <location>
        <begin position="21"/>
        <end position="47"/>
    </location>
</feature>
<keyword evidence="2" id="KW-0813">Transport</keyword>
<organism evidence="12 13">
    <name type="scientific">Pelosinus fermentans B4</name>
    <dbReference type="NCBI Taxonomy" id="1149862"/>
    <lineage>
        <taxon>Bacteria</taxon>
        <taxon>Bacillati</taxon>
        <taxon>Bacillota</taxon>
        <taxon>Negativicutes</taxon>
        <taxon>Selenomonadales</taxon>
        <taxon>Sporomusaceae</taxon>
        <taxon>Pelosinus</taxon>
    </lineage>
</organism>
<dbReference type="PANTHER" id="PTHR43394">
    <property type="entry name" value="ATP-DEPENDENT PERMEASE MDL1, MITOCHONDRIAL"/>
    <property type="match status" value="1"/>
</dbReference>
<name>I9L7M1_9FIRM</name>
<feature type="transmembrane region" description="Helical" evidence="9">
    <location>
        <begin position="162"/>
        <end position="180"/>
    </location>
</feature>
<dbReference type="Gene3D" id="3.40.50.300">
    <property type="entry name" value="P-loop containing nucleotide triphosphate hydrolases"/>
    <property type="match status" value="1"/>
</dbReference>
<dbReference type="AlphaFoldDB" id="I9L7M1"/>
<evidence type="ECO:0000256" key="5">
    <source>
        <dbReference type="ARBA" id="ARBA00022741"/>
    </source>
</evidence>
<evidence type="ECO:0000313" key="13">
    <source>
        <dbReference type="Proteomes" id="UP000004324"/>
    </source>
</evidence>
<dbReference type="PROSITE" id="PS50893">
    <property type="entry name" value="ABC_TRANSPORTER_2"/>
    <property type="match status" value="1"/>
</dbReference>
<feature type="domain" description="ABC transporter" evidence="10">
    <location>
        <begin position="336"/>
        <end position="579"/>
    </location>
</feature>
<evidence type="ECO:0000259" key="11">
    <source>
        <dbReference type="PROSITE" id="PS50929"/>
    </source>
</evidence>
<keyword evidence="13" id="KW-1185">Reference proteome</keyword>
<keyword evidence="5" id="KW-0547">Nucleotide-binding</keyword>
<dbReference type="Gene3D" id="1.20.1560.10">
    <property type="entry name" value="ABC transporter type 1, transmembrane domain"/>
    <property type="match status" value="1"/>
</dbReference>
<keyword evidence="7 9" id="KW-1133">Transmembrane helix</keyword>
<dbReference type="InterPro" id="IPR003593">
    <property type="entry name" value="AAA+_ATPase"/>
</dbReference>
<dbReference type="FunFam" id="3.40.50.300:FF:000221">
    <property type="entry name" value="Multidrug ABC transporter ATP-binding protein"/>
    <property type="match status" value="1"/>
</dbReference>
<dbReference type="InterPro" id="IPR003439">
    <property type="entry name" value="ABC_transporter-like_ATP-bd"/>
</dbReference>
<dbReference type="SUPFAM" id="SSF90123">
    <property type="entry name" value="ABC transporter transmembrane region"/>
    <property type="match status" value="1"/>
</dbReference>
<dbReference type="PROSITE" id="PS50929">
    <property type="entry name" value="ABC_TM1F"/>
    <property type="match status" value="1"/>
</dbReference>
<keyword evidence="3" id="KW-1003">Cell membrane</keyword>
<keyword evidence="6" id="KW-0067">ATP-binding</keyword>
<dbReference type="CDD" id="cd07346">
    <property type="entry name" value="ABC_6TM_exporters"/>
    <property type="match status" value="1"/>
</dbReference>
<evidence type="ECO:0000256" key="1">
    <source>
        <dbReference type="ARBA" id="ARBA00004651"/>
    </source>
</evidence>
<dbReference type="InterPro" id="IPR039421">
    <property type="entry name" value="Type_1_exporter"/>
</dbReference>
<gene>
    <name evidence="12" type="ORF">FB4_0855</name>
</gene>
<feature type="transmembrane region" description="Helical" evidence="9">
    <location>
        <begin position="282"/>
        <end position="300"/>
    </location>
</feature>
<evidence type="ECO:0000256" key="8">
    <source>
        <dbReference type="ARBA" id="ARBA00023136"/>
    </source>
</evidence>
<sequence length="599" mass="65630">MKEKNWLGTVLSFATECRLKMIFSVICAIISVAGGIVPYIGVYQIIVLFFDGKQTVNGILFWAAICLGGYIVKFVFYAISTMLAHFSAYSILENMRLKIADRLMKAPLGTVLNQTVGKLKNVIVDRVETIEVPLAHLIPEGISNLLLPICVFVYLMMIDWRMALAAIVTVPVAIAAYAIMMKTFNKQYADYIESNNYVNSVIVEYVEGIEVIKAFNQSTSSYEKFEKAVESFKEYTLNWFKSTWKLMNFGGSVLPSTLVGTVPLGMYLYLNGSLSPAELTMCLILSLGIVAPLTSFTVFVNDAKAIEYAVKDADEFLNLKELENAHEPVELNQYDIELHNVSFSYDADKASHAGNIENNVLHDINLKLPQGTFTALVGPSGGGKSTVARLIARFWDVGSGTISIGGVTIKKLPLTQLADTVSFVTQDNFLFNCSLRENIRLGNPQASDQEVIAAAKAACCDGFIGNLDNGYDTTAGEAGGKLSGGEKQRIAIARAILKNAPVVILDEATAFTDPENEDKLQQSIAALTKGKTLLVIAHRLSTIKKADQIVVLEKGCIAQTGSHEALLEGCKLYKDMWEAHIGAKNWAANNEKEEVKRYA</sequence>
<accession>I9L7M1</accession>
<evidence type="ECO:0000256" key="3">
    <source>
        <dbReference type="ARBA" id="ARBA00022475"/>
    </source>
</evidence>
<dbReference type="EMBL" id="AKVJ01000066">
    <property type="protein sequence ID" value="EIW16344.1"/>
    <property type="molecule type" value="Genomic_DNA"/>
</dbReference>
<dbReference type="InterPro" id="IPR011527">
    <property type="entry name" value="ABC1_TM_dom"/>
</dbReference>
<dbReference type="SMART" id="SM00382">
    <property type="entry name" value="AAA"/>
    <property type="match status" value="1"/>
</dbReference>
<evidence type="ECO:0000256" key="9">
    <source>
        <dbReference type="SAM" id="Phobius"/>
    </source>
</evidence>
<keyword evidence="8 9" id="KW-0472">Membrane</keyword>